<reference evidence="11 12" key="1">
    <citation type="submission" date="2017-04" db="EMBL/GenBank/DDBJ databases">
        <title>Genome sequencing of [Candida] sorbophila.</title>
        <authorList>
            <person name="Ahn J.O."/>
        </authorList>
    </citation>
    <scope>NUCLEOTIDE SEQUENCE [LARGE SCALE GENOMIC DNA]</scope>
    <source>
        <strain evidence="11 12">DS02</strain>
    </source>
</reference>
<dbReference type="InterPro" id="IPR035937">
    <property type="entry name" value="FPG_N"/>
</dbReference>
<dbReference type="OrthoDB" id="444592at2759"/>
<dbReference type="PROSITE" id="PS51068">
    <property type="entry name" value="FPG_CAT"/>
    <property type="match status" value="1"/>
</dbReference>
<dbReference type="PANTHER" id="PTHR22993:SF9">
    <property type="entry name" value="FORMAMIDOPYRIMIDINE-DNA GLYCOSYLASE"/>
    <property type="match status" value="1"/>
</dbReference>
<evidence type="ECO:0000256" key="4">
    <source>
        <dbReference type="ARBA" id="ARBA00022801"/>
    </source>
</evidence>
<dbReference type="GO" id="GO:0016829">
    <property type="term" value="F:lyase activity"/>
    <property type="evidence" value="ECO:0007669"/>
    <property type="project" value="UniProtKB-KW"/>
</dbReference>
<evidence type="ECO:0000256" key="5">
    <source>
        <dbReference type="ARBA" id="ARBA00023125"/>
    </source>
</evidence>
<keyword evidence="7" id="KW-0456">Lyase</keyword>
<dbReference type="InterPro" id="IPR012319">
    <property type="entry name" value="FPG_cat"/>
</dbReference>
<comment type="catalytic activity">
    <reaction evidence="1">
        <text>Hydrolysis of DNA containing ring-opened 7-methylguanine residues, releasing 2,6-diamino-4-hydroxy-5-(N-methyl)formamidopyrimidine.</text>
        <dbReference type="EC" id="3.2.2.23"/>
    </reaction>
</comment>
<evidence type="ECO:0000259" key="10">
    <source>
        <dbReference type="PROSITE" id="PS51068"/>
    </source>
</evidence>
<keyword evidence="8" id="KW-0511">Multifunctional enzyme</keyword>
<evidence type="ECO:0000256" key="8">
    <source>
        <dbReference type="ARBA" id="ARBA00023268"/>
    </source>
</evidence>
<dbReference type="Pfam" id="PF01149">
    <property type="entry name" value="Fapy_DNA_glyco"/>
    <property type="match status" value="1"/>
</dbReference>
<dbReference type="GO" id="GO:0003906">
    <property type="term" value="F:DNA-(apurinic or apyrimidinic site) endonuclease activity"/>
    <property type="evidence" value="ECO:0007669"/>
    <property type="project" value="InterPro"/>
</dbReference>
<evidence type="ECO:0000256" key="6">
    <source>
        <dbReference type="ARBA" id="ARBA00023204"/>
    </source>
</evidence>
<dbReference type="Gene3D" id="3.20.190.10">
    <property type="entry name" value="MutM-like, N-terminal"/>
    <property type="match status" value="1"/>
</dbReference>
<keyword evidence="4" id="KW-0378">Hydrolase</keyword>
<comment type="caution">
    <text evidence="11">The sequence shown here is derived from an EMBL/GenBank/DDBJ whole genome shotgun (WGS) entry which is preliminary data.</text>
</comment>
<feature type="domain" description="Formamidopyrimidine-DNA glycosylase catalytic" evidence="10">
    <location>
        <begin position="2"/>
        <end position="155"/>
    </location>
</feature>
<dbReference type="GO" id="GO:0008270">
    <property type="term" value="F:zinc ion binding"/>
    <property type="evidence" value="ECO:0007669"/>
    <property type="project" value="InterPro"/>
</dbReference>
<dbReference type="RefSeq" id="XP_024662885.1">
    <property type="nucleotide sequence ID" value="XM_024807117.1"/>
</dbReference>
<dbReference type="Proteomes" id="UP000238350">
    <property type="component" value="Unassembled WGS sequence"/>
</dbReference>
<dbReference type="Pfam" id="PF06831">
    <property type="entry name" value="H2TH"/>
    <property type="match status" value="1"/>
</dbReference>
<sequence length="333" mass="37166">MPELGEVQHAASLLKRFLLNRTVVKITSTPDEIVFVKPLIASALDSLVGSRVTSVGRNGKYFWFECDSQKTLLMHFGMAGWIHVKDIRTHFIAMESGGDKKQKERIKEVLAAGGDPAALTIEKVPSEVWPPKYMKFVVETDQGDSIAFTDSRRLGRVRLFDMPASEACKVEPLSKLGRDYSQDPGDLASFSKDVSKRKVPIKALLLDQSVFSGIGNWMADEIVFQARVHPEQYANTLDSTQLETLYAKLLEVCEVSARLEGNTAGFPADWLMLHRWGKGRKAAQTLPSGHTVEHITVGGRTSCYVPELQVLTKVEEPVKDEPDVPSKKRRRKN</sequence>
<name>A0A2T0FDC2_9ASCO</name>
<dbReference type="GO" id="GO:0003684">
    <property type="term" value="F:damaged DNA binding"/>
    <property type="evidence" value="ECO:0007669"/>
    <property type="project" value="InterPro"/>
</dbReference>
<dbReference type="GO" id="GO:0008534">
    <property type="term" value="F:oxidized purine nucleobase lesion DNA N-glycosylase activity"/>
    <property type="evidence" value="ECO:0007669"/>
    <property type="project" value="UniProtKB-EC"/>
</dbReference>
<dbReference type="PANTHER" id="PTHR22993">
    <property type="entry name" value="FORMAMIDOPYRIMIDINE-DNA GLYCOSYLASE"/>
    <property type="match status" value="1"/>
</dbReference>
<evidence type="ECO:0000256" key="3">
    <source>
        <dbReference type="ARBA" id="ARBA00022763"/>
    </source>
</evidence>
<keyword evidence="9" id="KW-0326">Glycosidase</keyword>
<dbReference type="InterPro" id="IPR010979">
    <property type="entry name" value="Ribosomal_uS13-like_H2TH"/>
</dbReference>
<dbReference type="SUPFAM" id="SSF46946">
    <property type="entry name" value="S13-like H2TH domain"/>
    <property type="match status" value="1"/>
</dbReference>
<keyword evidence="6" id="KW-0234">DNA repair</keyword>
<keyword evidence="5" id="KW-0238">DNA-binding</keyword>
<dbReference type="GO" id="GO:0006284">
    <property type="term" value="P:base-excision repair"/>
    <property type="evidence" value="ECO:0007669"/>
    <property type="project" value="InterPro"/>
</dbReference>
<evidence type="ECO:0000313" key="11">
    <source>
        <dbReference type="EMBL" id="PRT52939.1"/>
    </source>
</evidence>
<evidence type="ECO:0000256" key="1">
    <source>
        <dbReference type="ARBA" id="ARBA00001668"/>
    </source>
</evidence>
<keyword evidence="3" id="KW-0227">DNA damage</keyword>
<gene>
    <name evidence="11" type="ORF">B9G98_00559</name>
</gene>
<evidence type="ECO:0000256" key="2">
    <source>
        <dbReference type="ARBA" id="ARBA00009409"/>
    </source>
</evidence>
<organism evidence="11 12">
    <name type="scientific">Wickerhamiella sorbophila</name>
    <dbReference type="NCBI Taxonomy" id="45607"/>
    <lineage>
        <taxon>Eukaryota</taxon>
        <taxon>Fungi</taxon>
        <taxon>Dikarya</taxon>
        <taxon>Ascomycota</taxon>
        <taxon>Saccharomycotina</taxon>
        <taxon>Dipodascomycetes</taxon>
        <taxon>Dipodascales</taxon>
        <taxon>Trichomonascaceae</taxon>
        <taxon>Wickerhamiella</taxon>
    </lineage>
</organism>
<dbReference type="InterPro" id="IPR015886">
    <property type="entry name" value="H2TH_FPG"/>
</dbReference>
<dbReference type="FunFam" id="1.10.8.50:FF:000009">
    <property type="entry name" value="Formamidopyrimidine-DNA glycosylase"/>
    <property type="match status" value="1"/>
</dbReference>
<dbReference type="SUPFAM" id="SSF81624">
    <property type="entry name" value="N-terminal domain of MutM-like DNA repair proteins"/>
    <property type="match status" value="1"/>
</dbReference>
<dbReference type="AlphaFoldDB" id="A0A2T0FDC2"/>
<evidence type="ECO:0000256" key="7">
    <source>
        <dbReference type="ARBA" id="ARBA00023239"/>
    </source>
</evidence>
<dbReference type="SMART" id="SM01232">
    <property type="entry name" value="H2TH"/>
    <property type="match status" value="1"/>
</dbReference>
<keyword evidence="12" id="KW-1185">Reference proteome</keyword>
<comment type="similarity">
    <text evidence="2">Belongs to the FPG family.</text>
</comment>
<evidence type="ECO:0000256" key="9">
    <source>
        <dbReference type="ARBA" id="ARBA00023295"/>
    </source>
</evidence>
<dbReference type="EMBL" id="NDIQ01000001">
    <property type="protein sequence ID" value="PRT52939.1"/>
    <property type="molecule type" value="Genomic_DNA"/>
</dbReference>
<dbReference type="GeneID" id="36514308"/>
<dbReference type="GO" id="GO:0005634">
    <property type="term" value="C:nucleus"/>
    <property type="evidence" value="ECO:0007669"/>
    <property type="project" value="TreeGrafter"/>
</dbReference>
<accession>A0A2T0FDC2</accession>
<dbReference type="STRING" id="45607.A0A2T0FDC2"/>
<protein>
    <submittedName>
        <fullName evidence="11">Formamidopyrimidine-DNA glycosylase</fullName>
    </submittedName>
</protein>
<proteinExistence type="inferred from homology"/>
<dbReference type="SMART" id="SM00898">
    <property type="entry name" value="Fapy_DNA_glyco"/>
    <property type="match status" value="1"/>
</dbReference>
<dbReference type="Gene3D" id="1.10.8.50">
    <property type="match status" value="1"/>
</dbReference>
<evidence type="ECO:0000313" key="12">
    <source>
        <dbReference type="Proteomes" id="UP000238350"/>
    </source>
</evidence>